<dbReference type="SUPFAM" id="SSF46565">
    <property type="entry name" value="Chaperone J-domain"/>
    <property type="match status" value="1"/>
</dbReference>
<dbReference type="OrthoDB" id="550424at2759"/>
<evidence type="ECO:0000256" key="1">
    <source>
        <dbReference type="ARBA" id="ARBA00022723"/>
    </source>
</evidence>
<reference evidence="11" key="1">
    <citation type="submission" date="2016-05" db="EMBL/GenBank/DDBJ databases">
        <title>Comparative genomics of biotechnologically important yeasts.</title>
        <authorList>
            <consortium name="DOE Joint Genome Institute"/>
            <person name="Riley R."/>
            <person name="Haridas S."/>
            <person name="Wolfe K.H."/>
            <person name="Lopes M.R."/>
            <person name="Hittinger C.T."/>
            <person name="Goker M."/>
            <person name="Salamov A."/>
            <person name="Wisecaver J."/>
            <person name="Long T.M."/>
            <person name="Aerts A.L."/>
            <person name="Barry K."/>
            <person name="Choi C."/>
            <person name="Clum A."/>
            <person name="Coughlan A.Y."/>
            <person name="Deshpande S."/>
            <person name="Douglass A.P."/>
            <person name="Hanson S.J."/>
            <person name="Klenk H.-P."/>
            <person name="Labutti K."/>
            <person name="Lapidus A."/>
            <person name="Lindquist E."/>
            <person name="Lipzen A."/>
            <person name="Meier-Kolthoff J.P."/>
            <person name="Ohm R.A."/>
            <person name="Otillar R.P."/>
            <person name="Pangilinan J."/>
            <person name="Peng Y."/>
            <person name="Rokas A."/>
            <person name="Rosa C.A."/>
            <person name="Scheuner C."/>
            <person name="Sibirny A.A."/>
            <person name="Slot J.C."/>
            <person name="Stielow J.B."/>
            <person name="Sun H."/>
            <person name="Kurtzman C.P."/>
            <person name="Blackwell M."/>
            <person name="Grigoriev I.V."/>
            <person name="Jeffries T.W."/>
        </authorList>
    </citation>
    <scope>NUCLEOTIDE SEQUENCE [LARGE SCALE GENOMIC DNA]</scope>
    <source>
        <strain evidence="11">NRRL Y-12698</strain>
    </source>
</reference>
<dbReference type="Gene3D" id="1.10.287.110">
    <property type="entry name" value="DnaJ domain"/>
    <property type="match status" value="1"/>
</dbReference>
<evidence type="ECO:0000313" key="11">
    <source>
        <dbReference type="Proteomes" id="UP000094336"/>
    </source>
</evidence>
<keyword evidence="11" id="KW-1185">Reference proteome</keyword>
<accession>A0A1E3QMZ2</accession>
<dbReference type="EMBL" id="KV454433">
    <property type="protein sequence ID" value="ODQ79055.1"/>
    <property type="molecule type" value="Genomic_DNA"/>
</dbReference>
<dbReference type="InterPro" id="IPR001623">
    <property type="entry name" value="DnaJ_domain"/>
</dbReference>
<dbReference type="PANTHER" id="PTHR43888">
    <property type="entry name" value="DNAJ-LIKE-2, ISOFORM A-RELATED"/>
    <property type="match status" value="1"/>
</dbReference>
<feature type="zinc finger region" description="CR-type" evidence="6">
    <location>
        <begin position="145"/>
        <end position="229"/>
    </location>
</feature>
<dbReference type="Gene3D" id="2.10.230.10">
    <property type="entry name" value="Heat shock protein DnaJ, cysteine-rich domain"/>
    <property type="match status" value="1"/>
</dbReference>
<keyword evidence="5" id="KW-0143">Chaperone</keyword>
<protein>
    <recommendedName>
        <fullName evidence="12">J domain-containing protein</fullName>
    </recommendedName>
</protein>
<feature type="domain" description="J" evidence="8">
    <location>
        <begin position="6"/>
        <end position="70"/>
    </location>
</feature>
<dbReference type="GO" id="GO:0008270">
    <property type="term" value="F:zinc ion binding"/>
    <property type="evidence" value="ECO:0007669"/>
    <property type="project" value="UniProtKB-KW"/>
</dbReference>
<dbReference type="InterPro" id="IPR002939">
    <property type="entry name" value="DnaJ_C"/>
</dbReference>
<evidence type="ECO:0000256" key="5">
    <source>
        <dbReference type="ARBA" id="ARBA00023186"/>
    </source>
</evidence>
<organism evidence="10 11">
    <name type="scientific">Babjeviella inositovora NRRL Y-12698</name>
    <dbReference type="NCBI Taxonomy" id="984486"/>
    <lineage>
        <taxon>Eukaryota</taxon>
        <taxon>Fungi</taxon>
        <taxon>Dikarya</taxon>
        <taxon>Ascomycota</taxon>
        <taxon>Saccharomycotina</taxon>
        <taxon>Pichiomycetes</taxon>
        <taxon>Serinales incertae sedis</taxon>
        <taxon>Babjeviella</taxon>
    </lineage>
</organism>
<dbReference type="PROSITE" id="PS50076">
    <property type="entry name" value="DNAJ_2"/>
    <property type="match status" value="1"/>
</dbReference>
<dbReference type="PRINTS" id="PR00625">
    <property type="entry name" value="JDOMAIN"/>
</dbReference>
<dbReference type="SMART" id="SM00271">
    <property type="entry name" value="DnaJ"/>
    <property type="match status" value="1"/>
</dbReference>
<dbReference type="PROSITE" id="PS00636">
    <property type="entry name" value="DNAJ_1"/>
    <property type="match status" value="1"/>
</dbReference>
<dbReference type="InterPro" id="IPR008971">
    <property type="entry name" value="HSP40/DnaJ_pept-bd"/>
</dbReference>
<dbReference type="PROSITE" id="PS51188">
    <property type="entry name" value="ZF_CR"/>
    <property type="match status" value="1"/>
</dbReference>
<dbReference type="STRING" id="984486.A0A1E3QMZ2"/>
<dbReference type="Proteomes" id="UP000094336">
    <property type="component" value="Unassembled WGS sequence"/>
</dbReference>
<feature type="compositionally biased region" description="Polar residues" evidence="7">
    <location>
        <begin position="77"/>
        <end position="88"/>
    </location>
</feature>
<proteinExistence type="predicted"/>
<evidence type="ECO:0000256" key="4">
    <source>
        <dbReference type="ARBA" id="ARBA00022833"/>
    </source>
</evidence>
<dbReference type="CDD" id="cd10719">
    <property type="entry name" value="DnaJ_zf"/>
    <property type="match status" value="1"/>
</dbReference>
<evidence type="ECO:0000259" key="8">
    <source>
        <dbReference type="PROSITE" id="PS50076"/>
    </source>
</evidence>
<dbReference type="CDD" id="cd10747">
    <property type="entry name" value="DnaJ_C"/>
    <property type="match status" value="1"/>
</dbReference>
<keyword evidence="4 6" id="KW-0862">Zinc</keyword>
<sequence length="335" mass="37042">MAFETQLYDLLGIEPDANNAQIKKAYRINALKYHPDKNKDPGAQDVFKELAYAYEVLSDPEKRRLYDDYGPDGISGDSPTTNDNPQPDFSFNAAQNIFSHFFGNSMQNAMNQSLDAMFSSMESQMRRGKDIKHPLKCTLEDLYKGRTAKLALMKTVICGSCQGLGVRDPSYIHQCFGCNGQGKVMFQRQNGPFFETHEVACSKCHGSGKFTKPQDKCATCHGQTVVQERLILTVYVPPGSKHGDCIVLDGEGDQYPNVIPGNVVVIVDEQHHLVFKRKGHDLIHVAQVDLKTALCGGVIDIPSLEGGRLLRVSILQGEIITPGKLKMLSGYGMPI</sequence>
<name>A0A1E3QMZ2_9ASCO</name>
<dbReference type="GO" id="GO:0006457">
    <property type="term" value="P:protein folding"/>
    <property type="evidence" value="ECO:0007669"/>
    <property type="project" value="InterPro"/>
</dbReference>
<feature type="non-terminal residue" evidence="10">
    <location>
        <position position="335"/>
    </location>
</feature>
<dbReference type="GO" id="GO:0030544">
    <property type="term" value="F:Hsp70 protein binding"/>
    <property type="evidence" value="ECO:0007669"/>
    <property type="project" value="InterPro"/>
</dbReference>
<evidence type="ECO:0008006" key="12">
    <source>
        <dbReference type="Google" id="ProtNLM"/>
    </source>
</evidence>
<gene>
    <name evidence="10" type="ORF">BABINDRAFT_21087</name>
</gene>
<dbReference type="InterPro" id="IPR018253">
    <property type="entry name" value="DnaJ_domain_CS"/>
</dbReference>
<keyword evidence="1 6" id="KW-0479">Metal-binding</keyword>
<feature type="region of interest" description="Disordered" evidence="7">
    <location>
        <begin position="63"/>
        <end position="88"/>
    </location>
</feature>
<evidence type="ECO:0000259" key="9">
    <source>
        <dbReference type="PROSITE" id="PS51188"/>
    </source>
</evidence>
<dbReference type="GO" id="GO:0051082">
    <property type="term" value="F:unfolded protein binding"/>
    <property type="evidence" value="ECO:0007669"/>
    <property type="project" value="InterPro"/>
</dbReference>
<dbReference type="Pfam" id="PF01556">
    <property type="entry name" value="DnaJ_C"/>
    <property type="match status" value="1"/>
</dbReference>
<dbReference type="Pfam" id="PF00226">
    <property type="entry name" value="DnaJ"/>
    <property type="match status" value="1"/>
</dbReference>
<dbReference type="FunFam" id="2.10.230.10:FF:000001">
    <property type="entry name" value="DnaJ subfamily A member 2"/>
    <property type="match status" value="1"/>
</dbReference>
<dbReference type="RefSeq" id="XP_018984383.1">
    <property type="nucleotide sequence ID" value="XM_019131260.1"/>
</dbReference>
<dbReference type="InterPro" id="IPR001305">
    <property type="entry name" value="HSP_DnaJ_Cys-rich_dom"/>
</dbReference>
<evidence type="ECO:0000256" key="2">
    <source>
        <dbReference type="ARBA" id="ARBA00022737"/>
    </source>
</evidence>
<feature type="domain" description="CR-type" evidence="9">
    <location>
        <begin position="145"/>
        <end position="229"/>
    </location>
</feature>
<dbReference type="SUPFAM" id="SSF57938">
    <property type="entry name" value="DnaJ/Hsp40 cysteine-rich domain"/>
    <property type="match status" value="1"/>
</dbReference>
<dbReference type="CDD" id="cd06257">
    <property type="entry name" value="DnaJ"/>
    <property type="match status" value="1"/>
</dbReference>
<keyword evidence="2" id="KW-0677">Repeat</keyword>
<dbReference type="Gene3D" id="2.60.260.20">
    <property type="entry name" value="Urease metallochaperone UreE, N-terminal domain"/>
    <property type="match status" value="2"/>
</dbReference>
<keyword evidence="3 6" id="KW-0863">Zinc-finger</keyword>
<dbReference type="AlphaFoldDB" id="A0A1E3QMZ2"/>
<dbReference type="GeneID" id="30149113"/>
<evidence type="ECO:0000256" key="6">
    <source>
        <dbReference type="PROSITE-ProRule" id="PRU00546"/>
    </source>
</evidence>
<dbReference type="SUPFAM" id="SSF49493">
    <property type="entry name" value="HSP40/DnaJ peptide-binding domain"/>
    <property type="match status" value="2"/>
</dbReference>
<evidence type="ECO:0000313" key="10">
    <source>
        <dbReference type="EMBL" id="ODQ79055.1"/>
    </source>
</evidence>
<dbReference type="InterPro" id="IPR036410">
    <property type="entry name" value="HSP_DnaJ_Cys-rich_dom_sf"/>
</dbReference>
<dbReference type="InterPro" id="IPR044713">
    <property type="entry name" value="DNJA1/2-like"/>
</dbReference>
<evidence type="ECO:0000256" key="7">
    <source>
        <dbReference type="SAM" id="MobiDB-lite"/>
    </source>
</evidence>
<dbReference type="Pfam" id="PF00684">
    <property type="entry name" value="DnaJ_CXXCXGXG"/>
    <property type="match status" value="1"/>
</dbReference>
<evidence type="ECO:0000256" key="3">
    <source>
        <dbReference type="ARBA" id="ARBA00022771"/>
    </source>
</evidence>
<dbReference type="InterPro" id="IPR036869">
    <property type="entry name" value="J_dom_sf"/>
</dbReference>